<feature type="region of interest" description="Disordered" evidence="11">
    <location>
        <begin position="1"/>
        <end position="25"/>
    </location>
</feature>
<evidence type="ECO:0000256" key="5">
    <source>
        <dbReference type="ARBA" id="ARBA00022490"/>
    </source>
</evidence>
<keyword evidence="10" id="KW-0175">Coiled coil</keyword>
<dbReference type="GO" id="GO:0005737">
    <property type="term" value="C:cytoplasm"/>
    <property type="evidence" value="ECO:0007669"/>
    <property type="project" value="UniProtKB-SubCell"/>
</dbReference>
<sequence>MAAAASPDDGHRDHPAAANIVTTPTTAASVTTPTAAAGVSRQDLIPELQRGDRRDLWTLIVATDRPMLDVVADFVARFPLERRHTIVAFLCTILEEKLLDLAARLNAFAIIHQSFALEPEHPYISILLNASCKVESHRAECGFIQLLLTSDYEDYNEVLKLSAIDYSKGSSLQSLIALELLPREKLEMSRDEALSRLKHLCRILGLDCNKMLKEFGCKDPTKRRVLTLIGLLEGSVTINFNKLKKSAEDLFYEWKLANTPFQKMAKFYWMVVIHDSKSSDEIFGYDFLSNAAVDKAEKEANSLKDARIRRQKNRYLAKEKKLIKLLEETHLNGTEVGFNSAEEVEGGDYREAKRKLKKIIENVKSLSKERKEMVMRVEILKRAVSLKYTPEQICMREQKRLLTD</sequence>
<dbReference type="PANTHER" id="PTHR15975">
    <property type="entry name" value="CCR4-NOT TRANSCRIPTION COMPLEX SUBUNIT 11"/>
    <property type="match status" value="1"/>
</dbReference>
<name>A0A5J9WW02_9POAL</name>
<evidence type="ECO:0000256" key="9">
    <source>
        <dbReference type="ARBA" id="ARBA00023242"/>
    </source>
</evidence>
<organism evidence="12 13">
    <name type="scientific">Eragrostis curvula</name>
    <name type="common">weeping love grass</name>
    <dbReference type="NCBI Taxonomy" id="38414"/>
    <lineage>
        <taxon>Eukaryota</taxon>
        <taxon>Viridiplantae</taxon>
        <taxon>Streptophyta</taxon>
        <taxon>Embryophyta</taxon>
        <taxon>Tracheophyta</taxon>
        <taxon>Spermatophyta</taxon>
        <taxon>Magnoliopsida</taxon>
        <taxon>Liliopsida</taxon>
        <taxon>Poales</taxon>
        <taxon>Poaceae</taxon>
        <taxon>PACMAD clade</taxon>
        <taxon>Chloridoideae</taxon>
        <taxon>Eragrostideae</taxon>
        <taxon>Eragrostidinae</taxon>
        <taxon>Eragrostis</taxon>
    </lineage>
</organism>
<evidence type="ECO:0000256" key="7">
    <source>
        <dbReference type="ARBA" id="ARBA00023158"/>
    </source>
</evidence>
<keyword evidence="8" id="KW-0804">Transcription</keyword>
<gene>
    <name evidence="12" type="ORF">EJB05_02665</name>
</gene>
<evidence type="ECO:0000313" key="13">
    <source>
        <dbReference type="Proteomes" id="UP000324897"/>
    </source>
</evidence>
<dbReference type="InterPro" id="IPR019312">
    <property type="entry name" value="CNOT11"/>
</dbReference>
<dbReference type="GO" id="GO:0031047">
    <property type="term" value="P:regulatory ncRNA-mediated gene silencing"/>
    <property type="evidence" value="ECO:0007669"/>
    <property type="project" value="UniProtKB-KW"/>
</dbReference>
<comment type="similarity">
    <text evidence="3">Belongs to the CNOT11 family.</text>
</comment>
<evidence type="ECO:0000256" key="8">
    <source>
        <dbReference type="ARBA" id="ARBA00023163"/>
    </source>
</evidence>
<evidence type="ECO:0000256" key="11">
    <source>
        <dbReference type="SAM" id="MobiDB-lite"/>
    </source>
</evidence>
<evidence type="ECO:0000256" key="10">
    <source>
        <dbReference type="SAM" id="Coils"/>
    </source>
</evidence>
<accession>A0A5J9WW02</accession>
<keyword evidence="5" id="KW-0963">Cytoplasm</keyword>
<proteinExistence type="inferred from homology"/>
<evidence type="ECO:0000256" key="2">
    <source>
        <dbReference type="ARBA" id="ARBA00004496"/>
    </source>
</evidence>
<feature type="coiled-coil region" evidence="10">
    <location>
        <begin position="293"/>
        <end position="383"/>
    </location>
</feature>
<dbReference type="GO" id="GO:0005634">
    <property type="term" value="C:nucleus"/>
    <property type="evidence" value="ECO:0007669"/>
    <property type="project" value="UniProtKB-SubCell"/>
</dbReference>
<evidence type="ECO:0000256" key="1">
    <source>
        <dbReference type="ARBA" id="ARBA00004123"/>
    </source>
</evidence>
<keyword evidence="9" id="KW-0539">Nucleus</keyword>
<dbReference type="Proteomes" id="UP000324897">
    <property type="component" value="Chromosome 6"/>
</dbReference>
<evidence type="ECO:0000256" key="6">
    <source>
        <dbReference type="ARBA" id="ARBA00023015"/>
    </source>
</evidence>
<feature type="non-terminal residue" evidence="12">
    <location>
        <position position="1"/>
    </location>
</feature>
<evidence type="ECO:0000256" key="3">
    <source>
        <dbReference type="ARBA" id="ARBA00008030"/>
    </source>
</evidence>
<comment type="subcellular location">
    <subcellularLocation>
        <location evidence="2">Cytoplasm</location>
    </subcellularLocation>
    <subcellularLocation>
        <location evidence="1">Nucleus</location>
    </subcellularLocation>
</comment>
<keyword evidence="13" id="KW-1185">Reference proteome</keyword>
<reference evidence="12 13" key="1">
    <citation type="journal article" date="2019" name="Sci. Rep.">
        <title>A high-quality genome of Eragrostis curvula grass provides insights into Poaceae evolution and supports new strategies to enhance forage quality.</title>
        <authorList>
            <person name="Carballo J."/>
            <person name="Santos B.A.C.M."/>
            <person name="Zappacosta D."/>
            <person name="Garbus I."/>
            <person name="Selva J.P."/>
            <person name="Gallo C.A."/>
            <person name="Diaz A."/>
            <person name="Albertini E."/>
            <person name="Caccamo M."/>
            <person name="Echenique V."/>
        </authorList>
    </citation>
    <scope>NUCLEOTIDE SEQUENCE [LARGE SCALE GENOMIC DNA]</scope>
    <source>
        <strain evidence="13">cv. Victoria</strain>
        <tissue evidence="12">Leaf</tissue>
    </source>
</reference>
<dbReference type="AlphaFoldDB" id="A0A5J9WW02"/>
<dbReference type="EMBL" id="RWGY01000002">
    <property type="protein sequence ID" value="TVU51254.1"/>
    <property type="molecule type" value="Genomic_DNA"/>
</dbReference>
<evidence type="ECO:0000256" key="4">
    <source>
        <dbReference type="ARBA" id="ARBA00014872"/>
    </source>
</evidence>
<evidence type="ECO:0000313" key="12">
    <source>
        <dbReference type="EMBL" id="TVU51254.1"/>
    </source>
</evidence>
<keyword evidence="7" id="KW-0943">RNA-mediated gene silencing</keyword>
<dbReference type="GO" id="GO:0030014">
    <property type="term" value="C:CCR4-NOT complex"/>
    <property type="evidence" value="ECO:0007669"/>
    <property type="project" value="InterPro"/>
</dbReference>
<dbReference type="Gramene" id="TVU51254">
    <property type="protein sequence ID" value="TVU51254"/>
    <property type="gene ID" value="EJB05_02665"/>
</dbReference>
<keyword evidence="6" id="KW-0805">Transcription regulation</keyword>
<dbReference type="PANTHER" id="PTHR15975:SF0">
    <property type="entry name" value="CCR4-NOT TRANSCRIPTION COMPLEX SUBUNIT 11"/>
    <property type="match status" value="1"/>
</dbReference>
<comment type="caution">
    <text evidence="12">The sequence shown here is derived from an EMBL/GenBank/DDBJ whole genome shotgun (WGS) entry which is preliminary data.</text>
</comment>
<protein>
    <recommendedName>
        <fullName evidence="4">CCR4-NOT transcription complex subunit 11</fullName>
    </recommendedName>
</protein>